<dbReference type="PANTHER" id="PTHR43792">
    <property type="entry name" value="GNAT FAMILY, PUTATIVE (AFU_ORTHOLOGUE AFUA_3G00765)-RELATED-RELATED"/>
    <property type="match status" value="1"/>
</dbReference>
<dbReference type="InterPro" id="IPR016181">
    <property type="entry name" value="Acyl_CoA_acyltransferase"/>
</dbReference>
<dbReference type="GeneID" id="14871352"/>
<dbReference type="RefSeq" id="XP_004357599.1">
    <property type="nucleotide sequence ID" value="XM_004357542.1"/>
</dbReference>
<dbReference type="OMA" id="ENIGMEF"/>
<feature type="domain" description="N-acetyltransferase" evidence="1">
    <location>
        <begin position="23"/>
        <end position="190"/>
    </location>
</feature>
<dbReference type="InterPro" id="IPR000182">
    <property type="entry name" value="GNAT_dom"/>
</dbReference>
<evidence type="ECO:0000259" key="1">
    <source>
        <dbReference type="PROSITE" id="PS51186"/>
    </source>
</evidence>
<evidence type="ECO:0000313" key="2">
    <source>
        <dbReference type="EMBL" id="EGG19328.1"/>
    </source>
</evidence>
<dbReference type="Gene3D" id="3.40.630.30">
    <property type="match status" value="1"/>
</dbReference>
<reference evidence="3" key="1">
    <citation type="journal article" date="2011" name="Genome Res.">
        <title>Phylogeny-wide analysis of social amoeba genomes highlights ancient origins for complex intercellular communication.</title>
        <authorList>
            <person name="Heidel A.J."/>
            <person name="Lawal H.M."/>
            <person name="Felder M."/>
            <person name="Schilde C."/>
            <person name="Helps N.R."/>
            <person name="Tunggal B."/>
            <person name="Rivero F."/>
            <person name="John U."/>
            <person name="Schleicher M."/>
            <person name="Eichinger L."/>
            <person name="Platzer M."/>
            <person name="Noegel A.A."/>
            <person name="Schaap P."/>
            <person name="Gloeckner G."/>
        </authorList>
    </citation>
    <scope>NUCLEOTIDE SEQUENCE [LARGE SCALE GENOMIC DNA]</scope>
    <source>
        <strain evidence="3">SH3</strain>
    </source>
</reference>
<name>F4PYR2_CACFS</name>
<dbReference type="STRING" id="1054147.F4PYR2"/>
<dbReference type="Proteomes" id="UP000007797">
    <property type="component" value="Unassembled WGS sequence"/>
</dbReference>
<keyword evidence="3" id="KW-1185">Reference proteome</keyword>
<accession>F4PYR2</accession>
<dbReference type="OrthoDB" id="20219at2759"/>
<dbReference type="PROSITE" id="PS51186">
    <property type="entry name" value="GNAT"/>
    <property type="match status" value="1"/>
</dbReference>
<organism evidence="2 3">
    <name type="scientific">Cavenderia fasciculata</name>
    <name type="common">Slime mold</name>
    <name type="synonym">Dictyostelium fasciculatum</name>
    <dbReference type="NCBI Taxonomy" id="261658"/>
    <lineage>
        <taxon>Eukaryota</taxon>
        <taxon>Amoebozoa</taxon>
        <taxon>Evosea</taxon>
        <taxon>Eumycetozoa</taxon>
        <taxon>Dictyostelia</taxon>
        <taxon>Acytosteliales</taxon>
        <taxon>Cavenderiaceae</taxon>
        <taxon>Cavenderia</taxon>
    </lineage>
</organism>
<dbReference type="KEGG" id="dfa:DFA_02115"/>
<evidence type="ECO:0000313" key="3">
    <source>
        <dbReference type="Proteomes" id="UP000007797"/>
    </source>
</evidence>
<dbReference type="GO" id="GO:0016747">
    <property type="term" value="F:acyltransferase activity, transferring groups other than amino-acyl groups"/>
    <property type="evidence" value="ECO:0007669"/>
    <property type="project" value="InterPro"/>
</dbReference>
<dbReference type="Pfam" id="PF13302">
    <property type="entry name" value="Acetyltransf_3"/>
    <property type="match status" value="1"/>
</dbReference>
<dbReference type="PANTHER" id="PTHR43792:SF1">
    <property type="entry name" value="N-ACETYLTRANSFERASE DOMAIN-CONTAINING PROTEIN"/>
    <property type="match status" value="1"/>
</dbReference>
<protein>
    <recommendedName>
        <fullName evidence="1">N-acetyltransferase domain-containing protein</fullName>
    </recommendedName>
</protein>
<dbReference type="AlphaFoldDB" id="F4PYR2"/>
<proteinExistence type="predicted"/>
<dbReference type="EMBL" id="GL883015">
    <property type="protein sequence ID" value="EGG19328.1"/>
    <property type="molecule type" value="Genomic_DNA"/>
</dbReference>
<gene>
    <name evidence="2" type="ORF">DFA_02115</name>
</gene>
<dbReference type="InterPro" id="IPR051531">
    <property type="entry name" value="N-acetyltransferase"/>
</dbReference>
<dbReference type="SUPFAM" id="SSF55729">
    <property type="entry name" value="Acyl-CoA N-acyltransferases (Nat)"/>
    <property type="match status" value="1"/>
</dbReference>
<sequence length="202" mass="23349">MTTTTTKSKEIFIQEAIIETSRLILNEITHDDVEFIFKLWNDDIVSRWIGNRGINDLNGAHRWIDENPILGYKRDGFGLWLVRIKETLEPIGMIGLVNRAQKVIRQDEINIGFSLITGHRSKGYCYEAAKEVMEYAKKRNVHVVGSTHIDNINSKKVLEKLGLIYHSSFSIPGFNGEYILLVQEKDKELEGKEEKQEEERND</sequence>